<sequence>MKKGVIDSLSPDEAKRILNILVERDKSLRKEAEKLANDILKEVDMEGIAEDVLFELNNLDVHEVWDNSGGRSDGSYVEPGECAIGMVEEVIEPYVEEMKKYSKLGFHKQAFAICCGVILGLYKFEYKSTTEFKDWAVDAPGEIAGYILDEAVKLKIIKRDNFKKFTEEFIPNWKDDLARN</sequence>
<comment type="caution">
    <text evidence="1">The sequence shown here is derived from an EMBL/GenBank/DDBJ whole genome shotgun (WGS) entry which is preliminary data.</text>
</comment>
<gene>
    <name evidence="1" type="ORF">COW28_05375</name>
</gene>
<dbReference type="Proteomes" id="UP000230025">
    <property type="component" value="Unassembled WGS sequence"/>
</dbReference>
<dbReference type="EMBL" id="PFFY01000251">
    <property type="protein sequence ID" value="PIW32723.1"/>
    <property type="molecule type" value="Genomic_DNA"/>
</dbReference>
<proteinExistence type="predicted"/>
<reference evidence="2" key="1">
    <citation type="submission" date="2017-09" db="EMBL/GenBank/DDBJ databases">
        <title>Depth-based differentiation of microbial function through sediment-hosted aquifers and enrichment of novel symbionts in the deep terrestrial subsurface.</title>
        <authorList>
            <person name="Probst A.J."/>
            <person name="Ladd B."/>
            <person name="Jarett J.K."/>
            <person name="Geller-Mcgrath D.E."/>
            <person name="Sieber C.M.K."/>
            <person name="Emerson J.B."/>
            <person name="Anantharaman K."/>
            <person name="Thomas B.C."/>
            <person name="Malmstrom R."/>
            <person name="Stieglmeier M."/>
            <person name="Klingl A."/>
            <person name="Woyke T."/>
            <person name="Ryan C.M."/>
            <person name="Banfield J.F."/>
        </authorList>
    </citation>
    <scope>NUCLEOTIDE SEQUENCE [LARGE SCALE GENOMIC DNA]</scope>
</reference>
<evidence type="ECO:0000313" key="2">
    <source>
        <dbReference type="Proteomes" id="UP000230025"/>
    </source>
</evidence>
<dbReference type="AlphaFoldDB" id="A0A2M7GXR7"/>
<evidence type="ECO:0000313" key="1">
    <source>
        <dbReference type="EMBL" id="PIW32723.1"/>
    </source>
</evidence>
<accession>A0A2M7GXR7</accession>
<protein>
    <submittedName>
        <fullName evidence="1">Uncharacterized protein</fullName>
    </submittedName>
</protein>
<organism evidence="1 2">
    <name type="scientific">bacterium (Candidatus Ratteibacteria) CG15_BIG_FIL_POST_REV_8_21_14_020_41_12</name>
    <dbReference type="NCBI Taxonomy" id="2014291"/>
    <lineage>
        <taxon>Bacteria</taxon>
        <taxon>Candidatus Ratteibacteria</taxon>
    </lineage>
</organism>
<name>A0A2M7GXR7_9BACT</name>